<dbReference type="InterPro" id="IPR050638">
    <property type="entry name" value="AA-Vitamin_Transporters"/>
</dbReference>
<feature type="transmembrane region" description="Helical" evidence="6">
    <location>
        <begin position="9"/>
        <end position="33"/>
    </location>
</feature>
<dbReference type="PANTHER" id="PTHR32322:SF18">
    <property type="entry name" value="S-ADENOSYLMETHIONINE_S-ADENOSYLHOMOCYSTEINE TRANSPORTER"/>
    <property type="match status" value="1"/>
</dbReference>
<dbReference type="AlphaFoldDB" id="A0A4P2VKJ1"/>
<keyword evidence="9" id="KW-1185">Reference proteome</keyword>
<keyword evidence="5 6" id="KW-0472">Membrane</keyword>
<feature type="transmembrane region" description="Helical" evidence="6">
    <location>
        <begin position="232"/>
        <end position="253"/>
    </location>
</feature>
<feature type="transmembrane region" description="Helical" evidence="6">
    <location>
        <begin position="106"/>
        <end position="128"/>
    </location>
</feature>
<dbReference type="InterPro" id="IPR000620">
    <property type="entry name" value="EamA_dom"/>
</dbReference>
<feature type="transmembrane region" description="Helical" evidence="6">
    <location>
        <begin position="197"/>
        <end position="220"/>
    </location>
</feature>
<feature type="transmembrane region" description="Helical" evidence="6">
    <location>
        <begin position="81"/>
        <end position="100"/>
    </location>
</feature>
<dbReference type="GO" id="GO:0005886">
    <property type="term" value="C:plasma membrane"/>
    <property type="evidence" value="ECO:0007669"/>
    <property type="project" value="UniProtKB-SubCell"/>
</dbReference>
<evidence type="ECO:0000313" key="8">
    <source>
        <dbReference type="EMBL" id="BBH53291.1"/>
    </source>
</evidence>
<name>A0A4P2VKJ1_FLUSA</name>
<dbReference type="PANTHER" id="PTHR32322">
    <property type="entry name" value="INNER MEMBRANE TRANSPORTER"/>
    <property type="match status" value="1"/>
</dbReference>
<feature type="transmembrane region" description="Helical" evidence="6">
    <location>
        <begin position="45"/>
        <end position="61"/>
    </location>
</feature>
<evidence type="ECO:0000256" key="3">
    <source>
        <dbReference type="ARBA" id="ARBA00022692"/>
    </source>
</evidence>
<dbReference type="Pfam" id="PF00892">
    <property type="entry name" value="EamA"/>
    <property type="match status" value="2"/>
</dbReference>
<dbReference type="Proteomes" id="UP000291236">
    <property type="component" value="Chromosome"/>
</dbReference>
<keyword evidence="4 6" id="KW-1133">Transmembrane helix</keyword>
<reference evidence="8 9" key="1">
    <citation type="submission" date="2018-12" db="EMBL/GenBank/DDBJ databases">
        <title>Rubrispira sanarue gen. nov., sp., nov., a member of the order Silvanigrellales, isolated from a brackish lake in Hamamatsu Japan.</title>
        <authorList>
            <person name="Maejima Y."/>
            <person name="Iino T."/>
            <person name="Muraguchi Y."/>
            <person name="Fukuda K."/>
            <person name="Nojiri H."/>
            <person name="Ohkuma M."/>
            <person name="Moriuchi R."/>
            <person name="Dohra H."/>
            <person name="Kimbara K."/>
            <person name="Shintani M."/>
        </authorList>
    </citation>
    <scope>NUCLEOTIDE SEQUENCE [LARGE SCALE GENOMIC DNA]</scope>
    <source>
        <strain evidence="8 9">RF1110005</strain>
    </source>
</reference>
<sequence>MERENKRNYLIGTVEIALANSFVGLNIGINKYLVEKASVLQLLELRYLFGTLILAFFSLFLKKKFTFYLTEERFDARNWLLYLLMALSGGVLFNLIYMSGIDRTTATSVGVISSAIPTLIAIFSFFILRQSLKQIHFICVLLVVIGVIVLNLSANQLNSSYNYKSSYDVFIGNCIVFLAMIPEALFTILAKLIKVKVCPVVSGLIINFINMLVCLPFLFFTEAKITFFALDASIWIFSFFIGLFNGALFYTFYNRGIAKIDSQTAAIMTGMVPISSALFGIIFLREPFYFNTVIGIVCVLTSIYIGVRFGESSKVILTRRVRQSLK</sequence>
<feature type="domain" description="EamA" evidence="7">
    <location>
        <begin position="171"/>
        <end position="305"/>
    </location>
</feature>
<dbReference type="InterPro" id="IPR037185">
    <property type="entry name" value="EmrE-like"/>
</dbReference>
<evidence type="ECO:0000256" key="6">
    <source>
        <dbReference type="SAM" id="Phobius"/>
    </source>
</evidence>
<gene>
    <name evidence="8" type="ORF">JCM31447_17340</name>
</gene>
<feature type="domain" description="EamA" evidence="7">
    <location>
        <begin position="16"/>
        <end position="151"/>
    </location>
</feature>
<dbReference type="OrthoDB" id="5291325at2"/>
<evidence type="ECO:0000256" key="5">
    <source>
        <dbReference type="ARBA" id="ARBA00023136"/>
    </source>
</evidence>
<feature type="transmembrane region" description="Helical" evidence="6">
    <location>
        <begin position="289"/>
        <end position="310"/>
    </location>
</feature>
<accession>A0A4P2VKJ1</accession>
<dbReference type="SUPFAM" id="SSF103481">
    <property type="entry name" value="Multidrug resistance efflux transporter EmrE"/>
    <property type="match status" value="2"/>
</dbReference>
<protein>
    <submittedName>
        <fullName evidence="8">EamA/RhaT family transporter</fullName>
    </submittedName>
</protein>
<feature type="transmembrane region" description="Helical" evidence="6">
    <location>
        <begin position="265"/>
        <end position="283"/>
    </location>
</feature>
<dbReference type="KEGG" id="sbf:JCM31447_17340"/>
<feature type="transmembrane region" description="Helical" evidence="6">
    <location>
        <begin position="135"/>
        <end position="154"/>
    </location>
</feature>
<evidence type="ECO:0000259" key="7">
    <source>
        <dbReference type="Pfam" id="PF00892"/>
    </source>
</evidence>
<keyword evidence="3 6" id="KW-0812">Transmembrane</keyword>
<evidence type="ECO:0000313" key="9">
    <source>
        <dbReference type="Proteomes" id="UP000291236"/>
    </source>
</evidence>
<dbReference type="RefSeq" id="WP_130608837.1">
    <property type="nucleotide sequence ID" value="NZ_AP019368.1"/>
</dbReference>
<proteinExistence type="predicted"/>
<feature type="transmembrane region" description="Helical" evidence="6">
    <location>
        <begin position="169"/>
        <end position="190"/>
    </location>
</feature>
<dbReference type="Gene3D" id="1.10.3730.20">
    <property type="match status" value="1"/>
</dbReference>
<evidence type="ECO:0000256" key="1">
    <source>
        <dbReference type="ARBA" id="ARBA00004651"/>
    </source>
</evidence>
<evidence type="ECO:0000256" key="4">
    <source>
        <dbReference type="ARBA" id="ARBA00022989"/>
    </source>
</evidence>
<keyword evidence="2" id="KW-1003">Cell membrane</keyword>
<comment type="subcellular location">
    <subcellularLocation>
        <location evidence="1">Cell membrane</location>
        <topology evidence="1">Multi-pass membrane protein</topology>
    </subcellularLocation>
</comment>
<evidence type="ECO:0000256" key="2">
    <source>
        <dbReference type="ARBA" id="ARBA00022475"/>
    </source>
</evidence>
<dbReference type="EMBL" id="AP019368">
    <property type="protein sequence ID" value="BBH53291.1"/>
    <property type="molecule type" value="Genomic_DNA"/>
</dbReference>
<organism evidence="8 9">
    <name type="scientific">Fluviispira sanaruensis</name>
    <dbReference type="NCBI Taxonomy" id="2493639"/>
    <lineage>
        <taxon>Bacteria</taxon>
        <taxon>Pseudomonadati</taxon>
        <taxon>Bdellovibrionota</taxon>
        <taxon>Oligoflexia</taxon>
        <taxon>Silvanigrellales</taxon>
        <taxon>Silvanigrellaceae</taxon>
        <taxon>Fluviispira</taxon>
    </lineage>
</organism>